<evidence type="ECO:0000313" key="2">
    <source>
        <dbReference type="Proteomes" id="UP000245631"/>
    </source>
</evidence>
<dbReference type="EMBL" id="QGGH01000010">
    <property type="protein sequence ID" value="PWJ88560.1"/>
    <property type="molecule type" value="Genomic_DNA"/>
</dbReference>
<organism evidence="1 2">
    <name type="scientific">Rhizobium loti</name>
    <name type="common">Mesorhizobium loti</name>
    <dbReference type="NCBI Taxonomy" id="381"/>
    <lineage>
        <taxon>Bacteria</taxon>
        <taxon>Pseudomonadati</taxon>
        <taxon>Pseudomonadota</taxon>
        <taxon>Alphaproteobacteria</taxon>
        <taxon>Hyphomicrobiales</taxon>
        <taxon>Phyllobacteriaceae</taxon>
        <taxon>Mesorhizobium</taxon>
    </lineage>
</organism>
<sequence>MTGDPGDKRDSWDFSTKANLLPDSCTVAVKVPATVSPSAAARNGVVFFAASVAP</sequence>
<gene>
    <name evidence="1" type="ORF">C8D77_11027</name>
</gene>
<comment type="caution">
    <text evidence="1">The sequence shown here is derived from an EMBL/GenBank/DDBJ whole genome shotgun (WGS) entry which is preliminary data.</text>
</comment>
<evidence type="ECO:0000313" key="1">
    <source>
        <dbReference type="EMBL" id="PWJ88560.1"/>
    </source>
</evidence>
<dbReference type="Proteomes" id="UP000245631">
    <property type="component" value="Unassembled WGS sequence"/>
</dbReference>
<proteinExistence type="predicted"/>
<dbReference type="AlphaFoldDB" id="A0A8E3B338"/>
<accession>A0A8E3B338</accession>
<reference evidence="1 2" key="1">
    <citation type="submission" date="2018-05" db="EMBL/GenBank/DDBJ databases">
        <title>Genomic Encyclopedia of Type Strains, Phase IV (KMG-IV): sequencing the most valuable type-strain genomes for metagenomic binning, comparative biology and taxonomic classification.</title>
        <authorList>
            <person name="Goeker M."/>
        </authorList>
    </citation>
    <scope>NUCLEOTIDE SEQUENCE [LARGE SCALE GENOMIC DNA]</scope>
    <source>
        <strain evidence="1 2">DSM 2626</strain>
    </source>
</reference>
<name>A0A8E3B338_RHILI</name>
<protein>
    <submittedName>
        <fullName evidence="1">Uncharacterized protein</fullName>
    </submittedName>
</protein>